<keyword evidence="2" id="KW-1185">Reference proteome</keyword>
<comment type="caution">
    <text evidence="1">The sequence shown here is derived from an EMBL/GenBank/DDBJ whole genome shotgun (WGS) entry which is preliminary data.</text>
</comment>
<proteinExistence type="predicted"/>
<reference evidence="1 2" key="1">
    <citation type="submission" date="2021-01" db="EMBL/GenBank/DDBJ databases">
        <title>Tumebacillus sp. strain ITR2 16S ribosomal RNA gene Genome sequencing and assembly.</title>
        <authorList>
            <person name="Kang M."/>
        </authorList>
    </citation>
    <scope>NUCLEOTIDE SEQUENCE [LARGE SCALE GENOMIC DNA]</scope>
    <source>
        <strain evidence="1 2">ITR2</strain>
    </source>
</reference>
<protein>
    <submittedName>
        <fullName evidence="1">Uncharacterized protein</fullName>
    </submittedName>
</protein>
<dbReference type="EMBL" id="JAEQNB010000002">
    <property type="protein sequence ID" value="MBL0386938.1"/>
    <property type="molecule type" value="Genomic_DNA"/>
</dbReference>
<dbReference type="RefSeq" id="WP_201634271.1">
    <property type="nucleotide sequence ID" value="NZ_JAEQNB010000002.1"/>
</dbReference>
<name>A0ABS1JBF2_9BACL</name>
<sequence length="132" mass="14968">MKQYLEQMIVGKKLTAFREEEGQLPEFVFEDTSIFIFGHWRILNEEGIVTGSDTRPENKLKWLTVSKVIGSQCDSADVDERTMDLTLSLSSSCCLHICAFSYEYEVYNIIHEDGSMLIGGPSDSWSAFGPRD</sequence>
<evidence type="ECO:0000313" key="2">
    <source>
        <dbReference type="Proteomes" id="UP000602284"/>
    </source>
</evidence>
<gene>
    <name evidence="1" type="ORF">JJB07_09755</name>
</gene>
<dbReference type="Proteomes" id="UP000602284">
    <property type="component" value="Unassembled WGS sequence"/>
</dbReference>
<accession>A0ABS1JBF2</accession>
<organism evidence="1 2">
    <name type="scientific">Tumebacillus amylolyticus</name>
    <dbReference type="NCBI Taxonomy" id="2801339"/>
    <lineage>
        <taxon>Bacteria</taxon>
        <taxon>Bacillati</taxon>
        <taxon>Bacillota</taxon>
        <taxon>Bacilli</taxon>
        <taxon>Bacillales</taxon>
        <taxon>Alicyclobacillaceae</taxon>
        <taxon>Tumebacillus</taxon>
    </lineage>
</organism>
<evidence type="ECO:0000313" key="1">
    <source>
        <dbReference type="EMBL" id="MBL0386938.1"/>
    </source>
</evidence>